<dbReference type="AlphaFoldDB" id="A0A5J4TZ70"/>
<evidence type="ECO:0000313" key="2">
    <source>
        <dbReference type="Proteomes" id="UP000324800"/>
    </source>
</evidence>
<organism evidence="1 2">
    <name type="scientific">Streblomastix strix</name>
    <dbReference type="NCBI Taxonomy" id="222440"/>
    <lineage>
        <taxon>Eukaryota</taxon>
        <taxon>Metamonada</taxon>
        <taxon>Preaxostyla</taxon>
        <taxon>Oxymonadida</taxon>
        <taxon>Streblomastigidae</taxon>
        <taxon>Streblomastix</taxon>
    </lineage>
</organism>
<accession>A0A5J4TZ70</accession>
<sequence length="16" mass="1984">MVAEWLRRVTQDLMHV</sequence>
<dbReference type="EMBL" id="SNRW01023819">
    <property type="protein sequence ID" value="KAA6362715.1"/>
    <property type="molecule type" value="Genomic_DNA"/>
</dbReference>
<dbReference type="Proteomes" id="UP000324800">
    <property type="component" value="Unassembled WGS sequence"/>
</dbReference>
<comment type="caution">
    <text evidence="1">The sequence shown here is derived from an EMBL/GenBank/DDBJ whole genome shotgun (WGS) entry which is preliminary data.</text>
</comment>
<evidence type="ECO:0000313" key="1">
    <source>
        <dbReference type="EMBL" id="KAA6362715.1"/>
    </source>
</evidence>
<reference evidence="1 2" key="1">
    <citation type="submission" date="2019-03" db="EMBL/GenBank/DDBJ databases">
        <title>Single cell metagenomics reveals metabolic interactions within the superorganism composed of flagellate Streblomastix strix and complex community of Bacteroidetes bacteria on its surface.</title>
        <authorList>
            <person name="Treitli S.C."/>
            <person name="Kolisko M."/>
            <person name="Husnik F."/>
            <person name="Keeling P."/>
            <person name="Hampl V."/>
        </authorList>
    </citation>
    <scope>NUCLEOTIDE SEQUENCE [LARGE SCALE GENOMIC DNA]</scope>
    <source>
        <strain evidence="1">ST1C</strain>
    </source>
</reference>
<protein>
    <submittedName>
        <fullName evidence="1">Uncharacterized protein</fullName>
    </submittedName>
</protein>
<gene>
    <name evidence="1" type="ORF">EZS28_041758</name>
</gene>
<proteinExistence type="predicted"/>
<name>A0A5J4TZ70_9EUKA</name>
<feature type="non-terminal residue" evidence="1">
    <location>
        <position position="16"/>
    </location>
</feature>